<reference evidence="2" key="1">
    <citation type="submission" date="2023-06" db="EMBL/GenBank/DDBJ databases">
        <title>Male Hemibagrus guttatus genome.</title>
        <authorList>
            <person name="Bian C."/>
        </authorList>
    </citation>
    <scope>NUCLEOTIDE SEQUENCE</scope>
    <source>
        <strain evidence="2">Male_cb2023</strain>
        <tissue evidence="2">Muscle</tissue>
    </source>
</reference>
<evidence type="ECO:0000256" key="1">
    <source>
        <dbReference type="SAM" id="MobiDB-lite"/>
    </source>
</evidence>
<gene>
    <name evidence="2" type="ORF">QTP70_002132</name>
</gene>
<keyword evidence="3" id="KW-1185">Reference proteome</keyword>
<feature type="compositionally biased region" description="Basic residues" evidence="1">
    <location>
        <begin position="26"/>
        <end position="38"/>
    </location>
</feature>
<evidence type="ECO:0000313" key="2">
    <source>
        <dbReference type="EMBL" id="KAK3537123.1"/>
    </source>
</evidence>
<protein>
    <submittedName>
        <fullName evidence="2">Uncharacterized protein</fullName>
    </submittedName>
</protein>
<feature type="compositionally biased region" description="Basic and acidic residues" evidence="1">
    <location>
        <begin position="16"/>
        <end position="25"/>
    </location>
</feature>
<dbReference type="Proteomes" id="UP001274896">
    <property type="component" value="Unassembled WGS sequence"/>
</dbReference>
<proteinExistence type="predicted"/>
<dbReference type="EMBL" id="JAUCMX010000008">
    <property type="protein sequence ID" value="KAK3537123.1"/>
    <property type="molecule type" value="Genomic_DNA"/>
</dbReference>
<name>A0AAE0QZI0_9TELE</name>
<comment type="caution">
    <text evidence="2">The sequence shown here is derived from an EMBL/GenBank/DDBJ whole genome shotgun (WGS) entry which is preliminary data.</text>
</comment>
<feature type="region of interest" description="Disordered" evidence="1">
    <location>
        <begin position="1"/>
        <end position="38"/>
    </location>
</feature>
<dbReference type="AlphaFoldDB" id="A0AAE0QZI0"/>
<sequence length="135" mass="15898">MEQWRTFPGVAGRPKSPQERSENSSRRSHKTPQKHLKNCRPHLPQLRFFLNIPMEEEASNSGLASTHSHFSHGAKGVLPFYYAEVSRLRSEDRHKERKEDAEREKESLSVLRILAMHVLIELQYRKQTPFEVHRE</sequence>
<accession>A0AAE0QZI0</accession>
<organism evidence="2 3">
    <name type="scientific">Hemibagrus guttatus</name>
    <dbReference type="NCBI Taxonomy" id="175788"/>
    <lineage>
        <taxon>Eukaryota</taxon>
        <taxon>Metazoa</taxon>
        <taxon>Chordata</taxon>
        <taxon>Craniata</taxon>
        <taxon>Vertebrata</taxon>
        <taxon>Euteleostomi</taxon>
        <taxon>Actinopterygii</taxon>
        <taxon>Neopterygii</taxon>
        <taxon>Teleostei</taxon>
        <taxon>Ostariophysi</taxon>
        <taxon>Siluriformes</taxon>
        <taxon>Bagridae</taxon>
        <taxon>Hemibagrus</taxon>
    </lineage>
</organism>
<evidence type="ECO:0000313" key="3">
    <source>
        <dbReference type="Proteomes" id="UP001274896"/>
    </source>
</evidence>